<gene>
    <name evidence="2" type="ORF">BO78DRAFT_413068</name>
</gene>
<dbReference type="AlphaFoldDB" id="A0A319ENU3"/>
<feature type="compositionally biased region" description="Polar residues" evidence="1">
    <location>
        <begin position="26"/>
        <end position="45"/>
    </location>
</feature>
<evidence type="ECO:0000256" key="1">
    <source>
        <dbReference type="SAM" id="MobiDB-lite"/>
    </source>
</evidence>
<evidence type="ECO:0000313" key="2">
    <source>
        <dbReference type="EMBL" id="PYI11966.1"/>
    </source>
</evidence>
<sequence length="348" mass="38227">MAEVSHYPESYDGTYRNEPMLNYAASSSSSHAQDLTMSQTPQTKPICQVPPGEPFQDTFHKWGGFSAQASASILSYAGLSPNKFVTCLPRLVDLNMNLLRLSEKARMATAQSLNAAAGRENEVIIEMVQFSRELIDLMAYITPSPRSSRHSFASQSSSDLSCGIYNFRTNSGSSSHSLDPHTYFQHDVSSRTASGGSTEADPQRDSMPASTLIFLVMGCYMQIMYVFETIINCLYQDPTGSGSQSRSGSSLETCLHIHTITYLLDHLHKALYAYPPDIPLNEEVDNILHNDEDNLRAQGPSCAAPVFGKSTAGVLLGQASWEIGEREQGLMSKIQTLSHIVNVSRSYN</sequence>
<dbReference type="STRING" id="1448318.A0A319ENU3"/>
<reference evidence="2 3" key="1">
    <citation type="submission" date="2018-02" db="EMBL/GenBank/DDBJ databases">
        <title>The genomes of Aspergillus section Nigri reveals drivers in fungal speciation.</title>
        <authorList>
            <consortium name="DOE Joint Genome Institute"/>
            <person name="Vesth T.C."/>
            <person name="Nybo J."/>
            <person name="Theobald S."/>
            <person name="Brandl J."/>
            <person name="Frisvad J.C."/>
            <person name="Nielsen K.F."/>
            <person name="Lyhne E.K."/>
            <person name="Kogle M.E."/>
            <person name="Kuo A."/>
            <person name="Riley R."/>
            <person name="Clum A."/>
            <person name="Nolan M."/>
            <person name="Lipzen A."/>
            <person name="Salamov A."/>
            <person name="Henrissat B."/>
            <person name="Wiebenga A."/>
            <person name="De vries R.P."/>
            <person name="Grigoriev I.V."/>
            <person name="Mortensen U.H."/>
            <person name="Andersen M.R."/>
            <person name="Baker S.E."/>
        </authorList>
    </citation>
    <scope>NUCLEOTIDE SEQUENCE [LARGE SCALE GENOMIC DNA]</scope>
    <source>
        <strain evidence="2 3">CBS 121057</strain>
    </source>
</reference>
<keyword evidence="3" id="KW-1185">Reference proteome</keyword>
<dbReference type="VEuPathDB" id="FungiDB:BO78DRAFT_413068"/>
<dbReference type="EMBL" id="KZ826316">
    <property type="protein sequence ID" value="PYI11966.1"/>
    <property type="molecule type" value="Genomic_DNA"/>
</dbReference>
<accession>A0A319ENU3</accession>
<dbReference type="Proteomes" id="UP000248423">
    <property type="component" value="Unassembled WGS sequence"/>
</dbReference>
<name>A0A319ENU3_ASPSB</name>
<organism evidence="2 3">
    <name type="scientific">Aspergillus sclerotiicarbonarius (strain CBS 121057 / IBT 28362)</name>
    <dbReference type="NCBI Taxonomy" id="1448318"/>
    <lineage>
        <taxon>Eukaryota</taxon>
        <taxon>Fungi</taxon>
        <taxon>Dikarya</taxon>
        <taxon>Ascomycota</taxon>
        <taxon>Pezizomycotina</taxon>
        <taxon>Eurotiomycetes</taxon>
        <taxon>Eurotiomycetidae</taxon>
        <taxon>Eurotiales</taxon>
        <taxon>Aspergillaceae</taxon>
        <taxon>Aspergillus</taxon>
        <taxon>Aspergillus subgen. Circumdati</taxon>
    </lineage>
</organism>
<proteinExistence type="predicted"/>
<protein>
    <submittedName>
        <fullName evidence="2">Uncharacterized protein</fullName>
    </submittedName>
</protein>
<evidence type="ECO:0000313" key="3">
    <source>
        <dbReference type="Proteomes" id="UP000248423"/>
    </source>
</evidence>
<dbReference type="OrthoDB" id="2574141at2759"/>
<feature type="region of interest" description="Disordered" evidence="1">
    <location>
        <begin position="26"/>
        <end position="50"/>
    </location>
</feature>